<comment type="caution">
    <text evidence="2">The sequence shown here is derived from an EMBL/GenBank/DDBJ whole genome shotgun (WGS) entry which is preliminary data.</text>
</comment>
<evidence type="ECO:0000256" key="1">
    <source>
        <dbReference type="SAM" id="MobiDB-lite"/>
    </source>
</evidence>
<reference evidence="2 3" key="1">
    <citation type="submission" date="2015-10" db="EMBL/GenBank/DDBJ databases">
        <title>Genome analyses suggest a sexual origin of heterokaryosis in a supposedly ancient asexual fungus.</title>
        <authorList>
            <person name="Ropars J."/>
            <person name="Sedzielewska K."/>
            <person name="Noel J."/>
            <person name="Charron P."/>
            <person name="Farinelli L."/>
            <person name="Marton T."/>
            <person name="Kruger M."/>
            <person name="Pelin A."/>
            <person name="Brachmann A."/>
            <person name="Corradi N."/>
        </authorList>
    </citation>
    <scope>NUCLEOTIDE SEQUENCE [LARGE SCALE GENOMIC DNA]</scope>
    <source>
        <strain evidence="2 3">A4</strain>
    </source>
</reference>
<dbReference type="EMBL" id="LLXI01001350">
    <property type="protein sequence ID" value="PKY53233.1"/>
    <property type="molecule type" value="Genomic_DNA"/>
</dbReference>
<protein>
    <submittedName>
        <fullName evidence="2">Uncharacterized protein</fullName>
    </submittedName>
</protein>
<sequence>MITNNNKVLCNKKEVLIDSNQILDPLKHQPKGRPPMKWLKSSIEKSSSKGRNGNEQTISDRSHKCVTEYDKLYFKNMVMQAEKEKAAKTLLLSLEEGNHHNYNDNNNGNF</sequence>
<feature type="region of interest" description="Disordered" evidence="1">
    <location>
        <begin position="25"/>
        <end position="61"/>
    </location>
</feature>
<dbReference type="Proteomes" id="UP000234323">
    <property type="component" value="Unassembled WGS sequence"/>
</dbReference>
<evidence type="ECO:0000313" key="2">
    <source>
        <dbReference type="EMBL" id="PKY53233.1"/>
    </source>
</evidence>
<gene>
    <name evidence="2" type="ORF">RhiirA4_471331</name>
</gene>
<keyword evidence="3" id="KW-1185">Reference proteome</keyword>
<evidence type="ECO:0000313" key="3">
    <source>
        <dbReference type="Proteomes" id="UP000234323"/>
    </source>
</evidence>
<accession>A0A2I1H2X3</accession>
<name>A0A2I1H2X3_9GLOM</name>
<proteinExistence type="predicted"/>
<dbReference type="AlphaFoldDB" id="A0A2I1H2X3"/>
<dbReference type="VEuPathDB" id="FungiDB:RhiirA1_459874"/>
<organism evidence="2 3">
    <name type="scientific">Rhizophagus irregularis</name>
    <dbReference type="NCBI Taxonomy" id="588596"/>
    <lineage>
        <taxon>Eukaryota</taxon>
        <taxon>Fungi</taxon>
        <taxon>Fungi incertae sedis</taxon>
        <taxon>Mucoromycota</taxon>
        <taxon>Glomeromycotina</taxon>
        <taxon>Glomeromycetes</taxon>
        <taxon>Glomerales</taxon>
        <taxon>Glomeraceae</taxon>
        <taxon>Rhizophagus</taxon>
    </lineage>
</organism>